<keyword evidence="2" id="KW-0812">Transmembrane</keyword>
<evidence type="ECO:0000256" key="2">
    <source>
        <dbReference type="SAM" id="Phobius"/>
    </source>
</evidence>
<dbReference type="InterPro" id="IPR036188">
    <property type="entry name" value="FAD/NAD-bd_sf"/>
</dbReference>
<dbReference type="Gene3D" id="3.50.50.60">
    <property type="entry name" value="FAD/NAD(P)-binding domain"/>
    <property type="match status" value="1"/>
</dbReference>
<keyword evidence="2" id="KW-0472">Membrane</keyword>
<feature type="domain" description="FAD dependent oxidoreductase" evidence="3">
    <location>
        <begin position="6"/>
        <end position="349"/>
    </location>
</feature>
<keyword evidence="2" id="KW-1133">Transmembrane helix</keyword>
<evidence type="ECO:0000313" key="4">
    <source>
        <dbReference type="EMBL" id="MBE7369069.1"/>
    </source>
</evidence>
<evidence type="ECO:0000259" key="3">
    <source>
        <dbReference type="Pfam" id="PF01266"/>
    </source>
</evidence>
<evidence type="ECO:0000256" key="1">
    <source>
        <dbReference type="ARBA" id="ARBA00023002"/>
    </source>
</evidence>
<protein>
    <submittedName>
        <fullName evidence="4">FAD-binding oxidoreductase</fullName>
    </submittedName>
</protein>
<name>A0ABR9S6C0_9BURK</name>
<keyword evidence="1" id="KW-0560">Oxidoreductase</keyword>
<dbReference type="Gene3D" id="3.30.9.10">
    <property type="entry name" value="D-Amino Acid Oxidase, subunit A, domain 2"/>
    <property type="match status" value="1"/>
</dbReference>
<dbReference type="PANTHER" id="PTHR13847:SF287">
    <property type="entry name" value="FAD-DEPENDENT OXIDOREDUCTASE DOMAIN-CONTAINING PROTEIN 1"/>
    <property type="match status" value="1"/>
</dbReference>
<dbReference type="EMBL" id="JADDIV010000004">
    <property type="protein sequence ID" value="MBE7369069.1"/>
    <property type="molecule type" value="Genomic_DNA"/>
</dbReference>
<comment type="caution">
    <text evidence="4">The sequence shown here is derived from an EMBL/GenBank/DDBJ whole genome shotgun (WGS) entry which is preliminary data.</text>
</comment>
<dbReference type="PANTHER" id="PTHR13847">
    <property type="entry name" value="SARCOSINE DEHYDROGENASE-RELATED"/>
    <property type="match status" value="1"/>
</dbReference>
<evidence type="ECO:0000313" key="5">
    <source>
        <dbReference type="Proteomes" id="UP000806285"/>
    </source>
</evidence>
<dbReference type="Pfam" id="PF01266">
    <property type="entry name" value="DAO"/>
    <property type="match status" value="1"/>
</dbReference>
<keyword evidence="5" id="KW-1185">Reference proteome</keyword>
<reference evidence="4 5" key="1">
    <citation type="submission" date="2020-10" db="EMBL/GenBank/DDBJ databases">
        <title>Ramlibacter sp. HM2 16S ribosomal RNA gene Genome sequencing and assembly.</title>
        <authorList>
            <person name="Kang M."/>
        </authorList>
    </citation>
    <scope>NUCLEOTIDE SEQUENCE [LARGE SCALE GENOMIC DNA]</scope>
    <source>
        <strain evidence="4 5">HM2</strain>
    </source>
</reference>
<proteinExistence type="predicted"/>
<gene>
    <name evidence="4" type="ORF">IM787_16010</name>
</gene>
<feature type="transmembrane region" description="Helical" evidence="2">
    <location>
        <begin position="7"/>
        <end position="24"/>
    </location>
</feature>
<sequence>MTASADFLILGGGIAGASIGFFLAPHGRTVVLERESQPGYHSTGRSAALFLESYGTPQVRALTRASRAFFDAPPSGFAEHPLLGPRGCMLVAQPGQEPELEAHWDLLRSMTPQARRLTPSQAFELVPVLRTERLVGAVLEPDAMDMDVHAIHQGYLRGLRRAGGEVVCDAEVTQVARVGADWEVATPAGRWRAPVLVNAAGAWADVVAKLAGVATIGLQPKRRSAFTFAPPPGMDPRAWPCLISADESWYVKQDAGMLLGSPANADPVVPQDVQPEEMDIALAIDRIQDMTTLEIRRPARTWAGLRSFVADGDLVGGFDPAAPGFFWVAAQGGYGIQTSPAMGEACAALARGEPLPQRISDFGLTPAMLGPARLR</sequence>
<dbReference type="SUPFAM" id="SSF51905">
    <property type="entry name" value="FAD/NAD(P)-binding domain"/>
    <property type="match status" value="1"/>
</dbReference>
<organism evidence="4 5">
    <name type="scientific">Ramlibacter pallidus</name>
    <dbReference type="NCBI Taxonomy" id="2780087"/>
    <lineage>
        <taxon>Bacteria</taxon>
        <taxon>Pseudomonadati</taxon>
        <taxon>Pseudomonadota</taxon>
        <taxon>Betaproteobacteria</taxon>
        <taxon>Burkholderiales</taxon>
        <taxon>Comamonadaceae</taxon>
        <taxon>Ramlibacter</taxon>
    </lineage>
</organism>
<dbReference type="Proteomes" id="UP000806285">
    <property type="component" value="Unassembled WGS sequence"/>
</dbReference>
<dbReference type="InterPro" id="IPR006076">
    <property type="entry name" value="FAD-dep_OxRdtase"/>
</dbReference>
<accession>A0ABR9S6C0</accession>